<dbReference type="Proteomes" id="UP000028524">
    <property type="component" value="Unassembled WGS sequence"/>
</dbReference>
<evidence type="ECO:0000313" key="1">
    <source>
        <dbReference type="EMBL" id="KFA66024.1"/>
    </source>
</evidence>
<dbReference type="InParanoid" id="A0A084QPY9"/>
<reference evidence="1 2" key="1">
    <citation type="journal article" date="2014" name="BMC Genomics">
        <title>Comparative genome sequencing reveals chemotype-specific gene clusters in the toxigenic black mold Stachybotrys.</title>
        <authorList>
            <person name="Semeiks J."/>
            <person name="Borek D."/>
            <person name="Otwinowski Z."/>
            <person name="Grishin N.V."/>
        </authorList>
    </citation>
    <scope>NUCLEOTIDE SEQUENCE [LARGE SCALE GENOMIC DNA]</scope>
    <source>
        <strain evidence="1 2">IBT 40285</strain>
    </source>
</reference>
<evidence type="ECO:0000313" key="2">
    <source>
        <dbReference type="Proteomes" id="UP000028524"/>
    </source>
</evidence>
<organism evidence="1 2">
    <name type="scientific">Stachybotrys chlorohalonatus (strain IBT 40285)</name>
    <dbReference type="NCBI Taxonomy" id="1283841"/>
    <lineage>
        <taxon>Eukaryota</taxon>
        <taxon>Fungi</taxon>
        <taxon>Dikarya</taxon>
        <taxon>Ascomycota</taxon>
        <taxon>Pezizomycotina</taxon>
        <taxon>Sordariomycetes</taxon>
        <taxon>Hypocreomycetidae</taxon>
        <taxon>Hypocreales</taxon>
        <taxon>Stachybotryaceae</taxon>
        <taxon>Stachybotrys</taxon>
    </lineage>
</organism>
<dbReference type="HOGENOM" id="CLU_1628140_0_0_1"/>
<gene>
    <name evidence="1" type="ORF">S40285_03691</name>
</gene>
<accession>A0A084QPY9</accession>
<proteinExistence type="predicted"/>
<protein>
    <submittedName>
        <fullName evidence="1">Uncharacterized protein</fullName>
    </submittedName>
</protein>
<dbReference type="OrthoDB" id="3350591at2759"/>
<dbReference type="EMBL" id="KL660504">
    <property type="protein sequence ID" value="KFA66024.1"/>
    <property type="molecule type" value="Genomic_DNA"/>
</dbReference>
<sequence length="163" mass="18490">MPFDTVTAAQIARDFWHRYSVGISTKSGPNPKGLCETRINVSVFLARLFEAGVIPVEELHRAIHDIREGLKTLKGDERVSELDRACRKMVTVQYILIIGPLLFNESQNPMHKSSAISTEKWEVWSSSVKKIAETPPDVDEWELEEDAAEAYTKMTDLISKQEE</sequence>
<dbReference type="AlphaFoldDB" id="A0A084QPY9"/>
<keyword evidence="2" id="KW-1185">Reference proteome</keyword>
<dbReference type="Pfam" id="PF12311">
    <property type="entry name" value="DUF3632"/>
    <property type="match status" value="1"/>
</dbReference>
<name>A0A084QPY9_STAC4</name>
<dbReference type="InterPro" id="IPR022085">
    <property type="entry name" value="OpdG"/>
</dbReference>